<sequence>MGNAHTTPYSGADHQLVSTSQEENEENEENTRGLGVGETETEGNPNLKRSTTTTTTTTTEDPQRKKRRPLGPGDREREKAFQALAKVEYLGGDVSDRLCPAPSRHDFTTAYSVDVGQFTRIYVETQEKLFGEIAKAEGVECDVALGEIANEVERARSGSGKSAERVRIADGGDPSPSPDAAAEPGPSGSSMVARVAEDDVILKVGIYHPEKPMRLMQEVLVLGSQRLSELRDMIICQRDDIAEDNGMHVPSGFFFINGTFYDDTRDPKAIRYSKNVLQFIEHKQDQGKSAVAALSRGEEKDRIERMASTGLDHKFKRATMEDVTFASLELKLGSGHPYVYCHQGCCEHRLAFHDLRAVHTDDRSLRSEYPRTIYHKFERRVKCMVCEYDEGKYIVYSDDRAPCSPCAMCEDCHQSLHLDTKEKELYGGYQMYRYPTGVPRET</sequence>
<keyword evidence="4" id="KW-0238">DNA-binding</keyword>
<gene>
    <name evidence="8" type="ORF">HKI87_07g46110</name>
</gene>
<comment type="subcellular location">
    <subcellularLocation>
        <location evidence="1">Nucleus</location>
    </subcellularLocation>
</comment>
<keyword evidence="5" id="KW-0804">Transcription</keyword>
<evidence type="ECO:0000313" key="9">
    <source>
        <dbReference type="Proteomes" id="UP001472866"/>
    </source>
</evidence>
<dbReference type="GO" id="GO:0005634">
    <property type="term" value="C:nucleus"/>
    <property type="evidence" value="ECO:0007669"/>
    <property type="project" value="UniProtKB-SubCell"/>
</dbReference>
<evidence type="ECO:0000256" key="5">
    <source>
        <dbReference type="ARBA" id="ARBA00023163"/>
    </source>
</evidence>
<dbReference type="GO" id="GO:0001006">
    <property type="term" value="F:RNA polymerase III type 3 promoter sequence-specific DNA binding"/>
    <property type="evidence" value="ECO:0007669"/>
    <property type="project" value="TreeGrafter"/>
</dbReference>
<feature type="region of interest" description="Disordered" evidence="7">
    <location>
        <begin position="1"/>
        <end position="76"/>
    </location>
</feature>
<dbReference type="EMBL" id="CP151507">
    <property type="protein sequence ID" value="WZN63066.1"/>
    <property type="molecule type" value="Genomic_DNA"/>
</dbReference>
<dbReference type="Pfam" id="PF12251">
    <property type="entry name" value="SNAPC3"/>
    <property type="match status" value="1"/>
</dbReference>
<feature type="compositionally biased region" description="Basic and acidic residues" evidence="7">
    <location>
        <begin position="155"/>
        <end position="170"/>
    </location>
</feature>
<dbReference type="GO" id="GO:0019185">
    <property type="term" value="C:snRNA-activating protein complex"/>
    <property type="evidence" value="ECO:0007669"/>
    <property type="project" value="TreeGrafter"/>
</dbReference>
<dbReference type="AlphaFoldDB" id="A0AAX4PAJ8"/>
<accession>A0AAX4PAJ8</accession>
<evidence type="ECO:0000256" key="2">
    <source>
        <dbReference type="ARBA" id="ARBA00010410"/>
    </source>
</evidence>
<keyword evidence="9" id="KW-1185">Reference proteome</keyword>
<evidence type="ECO:0000256" key="4">
    <source>
        <dbReference type="ARBA" id="ARBA00023125"/>
    </source>
</evidence>
<dbReference type="InterPro" id="IPR022042">
    <property type="entry name" value="snRNA-activating_su3"/>
</dbReference>
<keyword evidence="3" id="KW-0805">Transcription regulation</keyword>
<comment type="similarity">
    <text evidence="2">Belongs to the SNAPC3/SRD2 family.</text>
</comment>
<evidence type="ECO:0000313" key="8">
    <source>
        <dbReference type="EMBL" id="WZN63066.1"/>
    </source>
</evidence>
<dbReference type="GO" id="GO:0003681">
    <property type="term" value="F:bent DNA binding"/>
    <property type="evidence" value="ECO:0007669"/>
    <property type="project" value="TreeGrafter"/>
</dbReference>
<feature type="region of interest" description="Disordered" evidence="7">
    <location>
        <begin position="155"/>
        <end position="190"/>
    </location>
</feature>
<keyword evidence="6" id="KW-0539">Nucleus</keyword>
<dbReference type="PANTHER" id="PTHR13421:SF16">
    <property type="entry name" value="SNRNA-ACTIVATING PROTEIN COMPLEX SUBUNIT 3"/>
    <property type="match status" value="1"/>
</dbReference>
<dbReference type="GO" id="GO:0001046">
    <property type="term" value="F:core promoter sequence-specific DNA binding"/>
    <property type="evidence" value="ECO:0007669"/>
    <property type="project" value="TreeGrafter"/>
</dbReference>
<proteinExistence type="inferred from homology"/>
<protein>
    <submittedName>
        <fullName evidence="8">snRNA-activating protein complex subunit</fullName>
    </submittedName>
</protein>
<organism evidence="8 9">
    <name type="scientific">Chloropicon roscoffensis</name>
    <dbReference type="NCBI Taxonomy" id="1461544"/>
    <lineage>
        <taxon>Eukaryota</taxon>
        <taxon>Viridiplantae</taxon>
        <taxon>Chlorophyta</taxon>
        <taxon>Chloropicophyceae</taxon>
        <taxon>Chloropicales</taxon>
        <taxon>Chloropicaceae</taxon>
        <taxon>Chloropicon</taxon>
    </lineage>
</organism>
<dbReference type="GO" id="GO:0042796">
    <property type="term" value="P:snRNA transcription by RNA polymerase III"/>
    <property type="evidence" value="ECO:0007669"/>
    <property type="project" value="TreeGrafter"/>
</dbReference>
<dbReference type="Proteomes" id="UP001472866">
    <property type="component" value="Chromosome 07"/>
</dbReference>
<evidence type="ECO:0000256" key="6">
    <source>
        <dbReference type="ARBA" id="ARBA00023242"/>
    </source>
</evidence>
<evidence type="ECO:0000256" key="3">
    <source>
        <dbReference type="ARBA" id="ARBA00023015"/>
    </source>
</evidence>
<evidence type="ECO:0000256" key="1">
    <source>
        <dbReference type="ARBA" id="ARBA00004123"/>
    </source>
</evidence>
<dbReference type="GO" id="GO:0042795">
    <property type="term" value="P:snRNA transcription by RNA polymerase II"/>
    <property type="evidence" value="ECO:0007669"/>
    <property type="project" value="TreeGrafter"/>
</dbReference>
<dbReference type="GO" id="GO:0000978">
    <property type="term" value="F:RNA polymerase II cis-regulatory region sequence-specific DNA binding"/>
    <property type="evidence" value="ECO:0007669"/>
    <property type="project" value="TreeGrafter"/>
</dbReference>
<name>A0AAX4PAJ8_9CHLO</name>
<dbReference type="PANTHER" id="PTHR13421">
    <property type="entry name" value="SNRNA-ACTIVATING PROTEIN COMPLEX SUBUNIT 3"/>
    <property type="match status" value="1"/>
</dbReference>
<reference evidence="8 9" key="1">
    <citation type="submission" date="2024-03" db="EMBL/GenBank/DDBJ databases">
        <title>Complete genome sequence of the green alga Chloropicon roscoffensis RCC1871.</title>
        <authorList>
            <person name="Lemieux C."/>
            <person name="Pombert J.-F."/>
            <person name="Otis C."/>
            <person name="Turmel M."/>
        </authorList>
    </citation>
    <scope>NUCLEOTIDE SEQUENCE [LARGE SCALE GENOMIC DNA]</scope>
    <source>
        <strain evidence="8 9">RCC1871</strain>
    </source>
</reference>
<feature type="compositionally biased region" description="Low complexity" evidence="7">
    <location>
        <begin position="171"/>
        <end position="190"/>
    </location>
</feature>
<evidence type="ECO:0000256" key="7">
    <source>
        <dbReference type="SAM" id="MobiDB-lite"/>
    </source>
</evidence>